<evidence type="ECO:0000313" key="3">
    <source>
        <dbReference type="Proteomes" id="UP000266673"/>
    </source>
</evidence>
<feature type="compositionally biased region" description="Polar residues" evidence="1">
    <location>
        <begin position="109"/>
        <end position="118"/>
    </location>
</feature>
<dbReference type="EMBL" id="QKWP01001119">
    <property type="protein sequence ID" value="RIB11565.1"/>
    <property type="molecule type" value="Genomic_DNA"/>
</dbReference>
<feature type="compositionally biased region" description="Polar residues" evidence="1">
    <location>
        <begin position="126"/>
        <end position="141"/>
    </location>
</feature>
<keyword evidence="3" id="KW-1185">Reference proteome</keyword>
<name>A0A397UMW2_9GLOM</name>
<evidence type="ECO:0000313" key="2">
    <source>
        <dbReference type="EMBL" id="RIB11565.1"/>
    </source>
</evidence>
<dbReference type="OrthoDB" id="10352409at2759"/>
<accession>A0A397UMW2</accession>
<dbReference type="AlphaFoldDB" id="A0A397UMW2"/>
<feature type="region of interest" description="Disordered" evidence="1">
    <location>
        <begin position="109"/>
        <end position="141"/>
    </location>
</feature>
<proteinExistence type="predicted"/>
<gene>
    <name evidence="2" type="ORF">C2G38_2250072</name>
</gene>
<dbReference type="Proteomes" id="UP000266673">
    <property type="component" value="Unassembled WGS sequence"/>
</dbReference>
<organism evidence="2 3">
    <name type="scientific">Gigaspora rosea</name>
    <dbReference type="NCBI Taxonomy" id="44941"/>
    <lineage>
        <taxon>Eukaryota</taxon>
        <taxon>Fungi</taxon>
        <taxon>Fungi incertae sedis</taxon>
        <taxon>Mucoromycota</taxon>
        <taxon>Glomeromycotina</taxon>
        <taxon>Glomeromycetes</taxon>
        <taxon>Diversisporales</taxon>
        <taxon>Gigasporaceae</taxon>
        <taxon>Gigaspora</taxon>
    </lineage>
</organism>
<comment type="caution">
    <text evidence="2">The sequence shown here is derived from an EMBL/GenBank/DDBJ whole genome shotgun (WGS) entry which is preliminary data.</text>
</comment>
<protein>
    <submittedName>
        <fullName evidence="2">Uncharacterized protein</fullName>
    </submittedName>
</protein>
<reference evidence="2 3" key="1">
    <citation type="submission" date="2018-06" db="EMBL/GenBank/DDBJ databases">
        <title>Comparative genomics reveals the genomic features of Rhizophagus irregularis, R. cerebriforme, R. diaphanum and Gigaspora rosea, and their symbiotic lifestyle signature.</title>
        <authorList>
            <person name="Morin E."/>
            <person name="San Clemente H."/>
            <person name="Chen E.C.H."/>
            <person name="De La Providencia I."/>
            <person name="Hainaut M."/>
            <person name="Kuo A."/>
            <person name="Kohler A."/>
            <person name="Murat C."/>
            <person name="Tang N."/>
            <person name="Roy S."/>
            <person name="Loubradou J."/>
            <person name="Henrissat B."/>
            <person name="Grigoriev I.V."/>
            <person name="Corradi N."/>
            <person name="Roux C."/>
            <person name="Martin F.M."/>
        </authorList>
    </citation>
    <scope>NUCLEOTIDE SEQUENCE [LARGE SCALE GENOMIC DNA]</scope>
    <source>
        <strain evidence="2 3">DAOM 194757</strain>
    </source>
</reference>
<sequence>MAPRKMPRAIPVSSKKPTSVKIRAQNAITSSLENKQCIQKSMNDQDQIAEPSVGAIDEPHLVENDNHKEAMVNDSNTSEESTFRRASRTVDKTSHVTALTLTLPRYTNKINDSNTSEESTFERTSHTIVNDSNTSEEPTFGQASHTIDDDLASKASYMTTIASTLPRSTNEVNDSNTSEKSAFKRAHTTMTSPISIAEDLASKISHTSHVTTVAPTALQGSTNKDNEINFESYNSFLMTNVRLCDTSNEFKAALWVAQHPRVLDLAIRIQGAMSDPNMPALIRDVENWFDTYRYKLHLSILNLACQFSNIYEWQDEPLMHDLNIFINGDIWRQTLQLHLKSTDMPALKRDLEMYKLFGVFVRQAIKEVIIAMEMIMIHKLQ</sequence>
<evidence type="ECO:0000256" key="1">
    <source>
        <dbReference type="SAM" id="MobiDB-lite"/>
    </source>
</evidence>